<dbReference type="RefSeq" id="WP_347950172.1">
    <property type="nucleotide sequence ID" value="NZ_JBDXMI010000001.1"/>
</dbReference>
<keyword evidence="4" id="KW-1185">Reference proteome</keyword>
<dbReference type="InterPro" id="IPR013783">
    <property type="entry name" value="Ig-like_fold"/>
</dbReference>
<gene>
    <name evidence="3" type="ORF">ABI908_16275</name>
</gene>
<dbReference type="Pfam" id="PF19077">
    <property type="entry name" value="Big_13"/>
    <property type="match status" value="1"/>
</dbReference>
<proteinExistence type="predicted"/>
<dbReference type="Proteomes" id="UP001462502">
    <property type="component" value="Unassembled WGS sequence"/>
</dbReference>
<comment type="caution">
    <text evidence="3">The sequence shown here is derived from an EMBL/GenBank/DDBJ whole genome shotgun (WGS) entry which is preliminary data.</text>
</comment>
<evidence type="ECO:0000256" key="1">
    <source>
        <dbReference type="SAM" id="MobiDB-lite"/>
    </source>
</evidence>
<evidence type="ECO:0000313" key="4">
    <source>
        <dbReference type="Proteomes" id="UP001462502"/>
    </source>
</evidence>
<dbReference type="InterPro" id="IPR044016">
    <property type="entry name" value="Big_13"/>
</dbReference>
<name>A0ABV0IX13_9NEIS</name>
<dbReference type="Gene3D" id="2.60.40.10">
    <property type="entry name" value="Immunoglobulins"/>
    <property type="match status" value="1"/>
</dbReference>
<feature type="region of interest" description="Disordered" evidence="1">
    <location>
        <begin position="65"/>
        <end position="118"/>
    </location>
</feature>
<reference evidence="3 4" key="1">
    <citation type="submission" date="2024-05" db="EMBL/GenBank/DDBJ databases">
        <authorList>
            <person name="De Oliveira J.P."/>
            <person name="Noriler S.A."/>
            <person name="De Oliveira A.G."/>
            <person name="Sipoli D.S."/>
        </authorList>
    </citation>
    <scope>NUCLEOTIDE SEQUENCE [LARGE SCALE GENOMIC DNA]</scope>
    <source>
        <strain evidence="3 4">LABIM192</strain>
    </source>
</reference>
<dbReference type="NCBIfam" id="NF033510">
    <property type="entry name" value="Ca_tandemer"/>
    <property type="match status" value="1"/>
</dbReference>
<dbReference type="EMBL" id="JBDXMI010000001">
    <property type="protein sequence ID" value="MEO9385658.1"/>
    <property type="molecule type" value="Genomic_DNA"/>
</dbReference>
<dbReference type="Gene3D" id="6.20.50.90">
    <property type="match status" value="1"/>
</dbReference>
<accession>A0ABV0IX13</accession>
<feature type="domain" description="Bacterial Ig-like" evidence="2">
    <location>
        <begin position="1"/>
        <end position="81"/>
    </location>
</feature>
<sequence length="118" mass="11230">SDGVTSNNQPTITGTAEANSTVTVYVDGTAVGTATADGSGAWSYNLASSLADGNHSLKATATDAAGNVSGQSSAKNITVDTSAPNAPAGLGLSAASDTGGSHSDGVTSNNQPTITGTA</sequence>
<feature type="compositionally biased region" description="Polar residues" evidence="1">
    <location>
        <begin position="68"/>
        <end position="84"/>
    </location>
</feature>
<feature type="non-terminal residue" evidence="3">
    <location>
        <position position="1"/>
    </location>
</feature>
<feature type="compositionally biased region" description="Polar residues" evidence="1">
    <location>
        <begin position="95"/>
        <end position="118"/>
    </location>
</feature>
<protein>
    <submittedName>
        <fullName evidence="3">Ig-like domain-containing protein</fullName>
    </submittedName>
</protein>
<evidence type="ECO:0000313" key="3">
    <source>
        <dbReference type="EMBL" id="MEO9385658.1"/>
    </source>
</evidence>
<feature type="non-terminal residue" evidence="3">
    <location>
        <position position="118"/>
    </location>
</feature>
<evidence type="ECO:0000259" key="2">
    <source>
        <dbReference type="Pfam" id="PF19077"/>
    </source>
</evidence>
<organism evidence="3 4">
    <name type="scientific">Chromobacterium phragmitis</name>
    <dbReference type="NCBI Taxonomy" id="2202141"/>
    <lineage>
        <taxon>Bacteria</taxon>
        <taxon>Pseudomonadati</taxon>
        <taxon>Pseudomonadota</taxon>
        <taxon>Betaproteobacteria</taxon>
        <taxon>Neisseriales</taxon>
        <taxon>Chromobacteriaceae</taxon>
        <taxon>Chromobacterium</taxon>
    </lineage>
</organism>